<comment type="caution">
    <text evidence="6">The sequence shown here is derived from an EMBL/GenBank/DDBJ whole genome shotgun (WGS) entry which is preliminary data.</text>
</comment>
<proteinExistence type="inferred from homology"/>
<evidence type="ECO:0000256" key="1">
    <source>
        <dbReference type="ARBA" id="ARBA00006644"/>
    </source>
</evidence>
<dbReference type="AlphaFoldDB" id="A0A5A8CSX1"/>
<keyword evidence="3" id="KW-0508">mRNA splicing</keyword>
<feature type="compositionally biased region" description="Pro residues" evidence="4">
    <location>
        <begin position="107"/>
        <end position="118"/>
    </location>
</feature>
<comment type="similarity">
    <text evidence="1">Belongs to the CWC15 family.</text>
</comment>
<dbReference type="InterPro" id="IPR006973">
    <property type="entry name" value="Cwf_Cwc_15"/>
</dbReference>
<evidence type="ECO:0000313" key="6">
    <source>
        <dbReference type="EMBL" id="KAA0155799.1"/>
    </source>
</evidence>
<dbReference type="GO" id="GO:0045292">
    <property type="term" value="P:mRNA cis splicing, via spliceosome"/>
    <property type="evidence" value="ECO:0007669"/>
    <property type="project" value="TreeGrafter"/>
</dbReference>
<feature type="compositionally biased region" description="Acidic residues" evidence="4">
    <location>
        <begin position="369"/>
        <end position="384"/>
    </location>
</feature>
<dbReference type="PANTHER" id="PTHR12718">
    <property type="entry name" value="CELL CYCLE CONTROL PROTEIN CWF15"/>
    <property type="match status" value="1"/>
</dbReference>
<feature type="domain" description="Ap4A phosphorylase 1/2 N-terminal" evidence="5">
    <location>
        <begin position="8"/>
        <end position="123"/>
    </location>
</feature>
<organism evidence="6 7">
    <name type="scientific">Cafeteria roenbergensis</name>
    <name type="common">Marine flagellate</name>
    <dbReference type="NCBI Taxonomy" id="33653"/>
    <lineage>
        <taxon>Eukaryota</taxon>
        <taxon>Sar</taxon>
        <taxon>Stramenopiles</taxon>
        <taxon>Bigyra</taxon>
        <taxon>Opalozoa</taxon>
        <taxon>Bicosoecida</taxon>
        <taxon>Cafeteriaceae</taxon>
        <taxon>Cafeteria</taxon>
    </lineage>
</organism>
<feature type="compositionally biased region" description="Low complexity" evidence="4">
    <location>
        <begin position="343"/>
        <end position="368"/>
    </location>
</feature>
<name>A0A5A8CSX1_CAFRO</name>
<sequence>MKAKPRAKDAAALAPLDAFETVDPDLLVCGGDGAFPDHNIVLNKFPVVTGHLVIATREFHPQSEPLTPSDLLALWMVVESTDGLGFFNAGRIAGASQPRKHTQAIPRPRPPPGHPPHAFPIESAAEAALAEAAAAGASTARVAAFDFPHVLAPVPPAASAASAASPEAARSAAGDALCSLYGALLREVGACDSAYNLLLTRRWMMVVPRTRPKSHHFSVRAIASQTKMKLRAPATTADDASRAARAAELAEREAAHFLSKGDHEAAAAARRAAASLAAREAPSAPALTDTRGLAASVDQEALQAELTAEEQAMLAELEGADADVDVGVARAAKRPREEDGETADGAAAAAAAAAPRDAAPAAAAASGWSDDDGDDDDSESDSDDEAALLAELAEVRREREAEAAKQREEEEAAAAAEAERAAAAGNPLLRLGGDGGGAIKCRWDEDVVFRNQASAAPAPGRRFINDTLRNDFHLRFMRKYIQ</sequence>
<dbReference type="InterPro" id="IPR043171">
    <property type="entry name" value="Ap4A_phos1/2-like"/>
</dbReference>
<feature type="region of interest" description="Disordered" evidence="4">
    <location>
        <begin position="331"/>
        <end position="384"/>
    </location>
</feature>
<dbReference type="GO" id="GO:0003877">
    <property type="term" value="F:ATP:ADP adenylyltransferase activity"/>
    <property type="evidence" value="ECO:0007669"/>
    <property type="project" value="InterPro"/>
</dbReference>
<dbReference type="Pfam" id="PF04889">
    <property type="entry name" value="Cwf_Cwc_15"/>
    <property type="match status" value="1"/>
</dbReference>
<dbReference type="EMBL" id="VLTM01000086">
    <property type="protein sequence ID" value="KAA0155799.1"/>
    <property type="molecule type" value="Genomic_DNA"/>
</dbReference>
<feature type="region of interest" description="Disordered" evidence="4">
    <location>
        <begin position="95"/>
        <end position="119"/>
    </location>
</feature>
<dbReference type="SUPFAM" id="SSF54197">
    <property type="entry name" value="HIT-like"/>
    <property type="match status" value="1"/>
</dbReference>
<protein>
    <recommendedName>
        <fullName evidence="5">Ap4A phosphorylase 1/2 N-terminal domain-containing protein</fullName>
    </recommendedName>
</protein>
<dbReference type="Pfam" id="PF19327">
    <property type="entry name" value="Ap4A_phos_N"/>
    <property type="match status" value="1"/>
</dbReference>
<dbReference type="InterPro" id="IPR036265">
    <property type="entry name" value="HIT-like_sf"/>
</dbReference>
<reference evidence="6 7" key="1">
    <citation type="submission" date="2019-07" db="EMBL/GenBank/DDBJ databases">
        <title>Genomes of Cafeteria roenbergensis.</title>
        <authorList>
            <person name="Fischer M.G."/>
            <person name="Hackl T."/>
            <person name="Roman M."/>
        </authorList>
    </citation>
    <scope>NUCLEOTIDE SEQUENCE [LARGE SCALE GENOMIC DNA]</scope>
    <source>
        <strain evidence="6 7">Cflag</strain>
    </source>
</reference>
<dbReference type="PANTHER" id="PTHR12718:SF2">
    <property type="entry name" value="SPLICEOSOME-ASSOCIATED PROTEIN CWC15 HOMOLOG"/>
    <property type="match status" value="1"/>
</dbReference>
<feature type="compositionally biased region" description="Basic and acidic residues" evidence="4">
    <location>
        <begin position="397"/>
        <end position="408"/>
    </location>
</feature>
<keyword evidence="2" id="KW-0507">mRNA processing</keyword>
<feature type="region of interest" description="Disordered" evidence="4">
    <location>
        <begin position="397"/>
        <end position="419"/>
    </location>
</feature>
<evidence type="ECO:0000313" key="7">
    <source>
        <dbReference type="Proteomes" id="UP000325113"/>
    </source>
</evidence>
<dbReference type="GO" id="GO:0003723">
    <property type="term" value="F:RNA binding"/>
    <property type="evidence" value="ECO:0007669"/>
    <property type="project" value="TreeGrafter"/>
</dbReference>
<evidence type="ECO:0000256" key="2">
    <source>
        <dbReference type="ARBA" id="ARBA00022664"/>
    </source>
</evidence>
<evidence type="ECO:0000259" key="5">
    <source>
        <dbReference type="Pfam" id="PF19327"/>
    </source>
</evidence>
<evidence type="ECO:0000256" key="3">
    <source>
        <dbReference type="ARBA" id="ARBA00023187"/>
    </source>
</evidence>
<dbReference type="Proteomes" id="UP000325113">
    <property type="component" value="Unassembled WGS sequence"/>
</dbReference>
<dbReference type="GO" id="GO:0071013">
    <property type="term" value="C:catalytic step 2 spliceosome"/>
    <property type="evidence" value="ECO:0007669"/>
    <property type="project" value="TreeGrafter"/>
</dbReference>
<accession>A0A5A8CSX1</accession>
<dbReference type="InterPro" id="IPR045759">
    <property type="entry name" value="Ap4A_phos1/2_N"/>
</dbReference>
<dbReference type="Gene3D" id="3.30.428.70">
    <property type="match status" value="1"/>
</dbReference>
<gene>
    <name evidence="6" type="ORF">FNF31_06041</name>
</gene>
<evidence type="ECO:0000256" key="4">
    <source>
        <dbReference type="SAM" id="MobiDB-lite"/>
    </source>
</evidence>